<dbReference type="AlphaFoldDB" id="A0A1L9NYW3"/>
<dbReference type="RefSeq" id="WP_072629956.1">
    <property type="nucleotide sequence ID" value="NZ_JABBAN010000192.1"/>
</dbReference>
<dbReference type="GO" id="GO:0003677">
    <property type="term" value="F:DNA binding"/>
    <property type="evidence" value="ECO:0007669"/>
    <property type="project" value="UniProtKB-KW"/>
</dbReference>
<dbReference type="EMBL" id="MLCB01000099">
    <property type="protein sequence ID" value="OJI94431.1"/>
    <property type="molecule type" value="Genomic_DNA"/>
</dbReference>
<dbReference type="Gene3D" id="1.10.260.40">
    <property type="entry name" value="lambda repressor-like DNA-binding domains"/>
    <property type="match status" value="1"/>
</dbReference>
<dbReference type="InterPro" id="IPR001387">
    <property type="entry name" value="Cro/C1-type_HTH"/>
</dbReference>
<dbReference type="SMART" id="SM00530">
    <property type="entry name" value="HTH_XRE"/>
    <property type="match status" value="1"/>
</dbReference>
<accession>A0A1L9NYW3</accession>
<dbReference type="PANTHER" id="PTHR46558:SF11">
    <property type="entry name" value="HTH-TYPE TRANSCRIPTIONAL REGULATOR XRE"/>
    <property type="match status" value="1"/>
</dbReference>
<dbReference type="PROSITE" id="PS50943">
    <property type="entry name" value="HTH_CROC1"/>
    <property type="match status" value="1"/>
</dbReference>
<evidence type="ECO:0000313" key="3">
    <source>
        <dbReference type="EMBL" id="OJI94431.1"/>
    </source>
</evidence>
<evidence type="ECO:0000313" key="4">
    <source>
        <dbReference type="Proteomes" id="UP000184514"/>
    </source>
</evidence>
<dbReference type="STRING" id="696762.PFRI_13650"/>
<dbReference type="OrthoDB" id="3034420at2"/>
<dbReference type="InterPro" id="IPR010982">
    <property type="entry name" value="Lambda_DNA-bd_dom_sf"/>
</dbReference>
<comment type="caution">
    <text evidence="3">The sequence shown here is derived from an EMBL/GenBank/DDBJ whole genome shotgun (WGS) entry which is preliminary data.</text>
</comment>
<reference evidence="3 4" key="1">
    <citation type="submission" date="2016-10" db="EMBL/GenBank/DDBJ databases">
        <title>Genome sequence of Planktotalea frisia SH6-1.</title>
        <authorList>
            <person name="Poehlein A."/>
            <person name="Bakenhus I."/>
            <person name="Voget S."/>
            <person name="Brinkhoff T."/>
            <person name="Simon M."/>
        </authorList>
    </citation>
    <scope>NUCLEOTIDE SEQUENCE [LARGE SCALE GENOMIC DNA]</scope>
    <source>
        <strain evidence="3 4">SH6-1</strain>
    </source>
</reference>
<organism evidence="3 4">
    <name type="scientific">Planktotalea frisia</name>
    <dbReference type="NCBI Taxonomy" id="696762"/>
    <lineage>
        <taxon>Bacteria</taxon>
        <taxon>Pseudomonadati</taxon>
        <taxon>Pseudomonadota</taxon>
        <taxon>Alphaproteobacteria</taxon>
        <taxon>Rhodobacterales</taxon>
        <taxon>Paracoccaceae</taxon>
        <taxon>Planktotalea</taxon>
    </lineage>
</organism>
<gene>
    <name evidence="3" type="ORF">PFRI_13650</name>
</gene>
<proteinExistence type="predicted"/>
<name>A0A1L9NYW3_9RHOB</name>
<keyword evidence="4" id="KW-1185">Reference proteome</keyword>
<dbReference type="SUPFAM" id="SSF47413">
    <property type="entry name" value="lambda repressor-like DNA-binding domains"/>
    <property type="match status" value="1"/>
</dbReference>
<dbReference type="PANTHER" id="PTHR46558">
    <property type="entry name" value="TRACRIPTIONAL REGULATORY PROTEIN-RELATED-RELATED"/>
    <property type="match status" value="1"/>
</dbReference>
<protein>
    <submittedName>
        <fullName evidence="3">Anaerobic benzoate catabolism transcriptional regulator</fullName>
    </submittedName>
</protein>
<feature type="domain" description="HTH cro/C1-type" evidence="2">
    <location>
        <begin position="8"/>
        <end position="62"/>
    </location>
</feature>
<sequence>MAELHNTLKAHRTDKGFTQASLAEAVGVSRKSINTIENRVFTPSTLLALQIAHALDCSVHDIFYVKDD</sequence>
<evidence type="ECO:0000259" key="2">
    <source>
        <dbReference type="PROSITE" id="PS50943"/>
    </source>
</evidence>
<keyword evidence="1" id="KW-0238">DNA-binding</keyword>
<evidence type="ECO:0000256" key="1">
    <source>
        <dbReference type="ARBA" id="ARBA00023125"/>
    </source>
</evidence>
<dbReference type="Pfam" id="PF01381">
    <property type="entry name" value="HTH_3"/>
    <property type="match status" value="1"/>
</dbReference>
<dbReference type="CDD" id="cd00093">
    <property type="entry name" value="HTH_XRE"/>
    <property type="match status" value="1"/>
</dbReference>
<dbReference type="Proteomes" id="UP000184514">
    <property type="component" value="Unassembled WGS sequence"/>
</dbReference>